<sequence>MLLQDLWREERDNRISTVAFPSNIIHSFHSLQELVIRNYGSVDAVFEMESSPAGGRELVTTTNNQQPLLPNLQKLTLLSIHSISHVWKCSNWKRILILQKQSSFQNLTTILIWHCDRIKYLFSPLMAKLLLNLKKIRIDRCEGIEEVVSNRDDKDEAMTTTYTTTTFFPHLHSLSFERLKNLKRIGGGLSAKSSTGITTHDQFEF</sequence>
<dbReference type="SUPFAM" id="SSF52058">
    <property type="entry name" value="L domain-like"/>
    <property type="match status" value="1"/>
</dbReference>
<evidence type="ECO:0000256" key="1">
    <source>
        <dbReference type="ARBA" id="ARBA00022821"/>
    </source>
</evidence>
<name>A0A9K3E6S5_HELAN</name>
<dbReference type="PANTHER" id="PTHR33463:SF134">
    <property type="entry name" value="LEUCINE-RICH REPEAT DOMAIN, L DOMAIN-LIKE PROTEIN-RELATED"/>
    <property type="match status" value="1"/>
</dbReference>
<dbReference type="Gramene" id="mRNA:HanXRQr2_Chr14g0620451">
    <property type="protein sequence ID" value="mRNA:HanXRQr2_Chr14g0620451"/>
    <property type="gene ID" value="HanXRQr2_Chr14g0620451"/>
</dbReference>
<evidence type="ECO:0000259" key="2">
    <source>
        <dbReference type="Pfam" id="PF23247"/>
    </source>
</evidence>
<dbReference type="Proteomes" id="UP000215914">
    <property type="component" value="Unassembled WGS sequence"/>
</dbReference>
<proteinExistence type="predicted"/>
<dbReference type="AlphaFoldDB" id="A0A9K3E6S5"/>
<evidence type="ECO:0000313" key="4">
    <source>
        <dbReference type="Proteomes" id="UP000215914"/>
    </source>
</evidence>
<reference evidence="3" key="1">
    <citation type="journal article" date="2017" name="Nature">
        <title>The sunflower genome provides insights into oil metabolism, flowering and Asterid evolution.</title>
        <authorList>
            <person name="Badouin H."/>
            <person name="Gouzy J."/>
            <person name="Grassa C.J."/>
            <person name="Murat F."/>
            <person name="Staton S.E."/>
            <person name="Cottret L."/>
            <person name="Lelandais-Briere C."/>
            <person name="Owens G.L."/>
            <person name="Carrere S."/>
            <person name="Mayjonade B."/>
            <person name="Legrand L."/>
            <person name="Gill N."/>
            <person name="Kane N.C."/>
            <person name="Bowers J.E."/>
            <person name="Hubner S."/>
            <person name="Bellec A."/>
            <person name="Berard A."/>
            <person name="Berges H."/>
            <person name="Blanchet N."/>
            <person name="Boniface M.C."/>
            <person name="Brunel D."/>
            <person name="Catrice O."/>
            <person name="Chaidir N."/>
            <person name="Claudel C."/>
            <person name="Donnadieu C."/>
            <person name="Faraut T."/>
            <person name="Fievet G."/>
            <person name="Helmstetter N."/>
            <person name="King M."/>
            <person name="Knapp S.J."/>
            <person name="Lai Z."/>
            <person name="Le Paslier M.C."/>
            <person name="Lippi Y."/>
            <person name="Lorenzon L."/>
            <person name="Mandel J.R."/>
            <person name="Marage G."/>
            <person name="Marchand G."/>
            <person name="Marquand E."/>
            <person name="Bret-Mestries E."/>
            <person name="Morien E."/>
            <person name="Nambeesan S."/>
            <person name="Nguyen T."/>
            <person name="Pegot-Espagnet P."/>
            <person name="Pouilly N."/>
            <person name="Raftis F."/>
            <person name="Sallet E."/>
            <person name="Schiex T."/>
            <person name="Thomas J."/>
            <person name="Vandecasteele C."/>
            <person name="Vares D."/>
            <person name="Vear F."/>
            <person name="Vautrin S."/>
            <person name="Crespi M."/>
            <person name="Mangin B."/>
            <person name="Burke J.M."/>
            <person name="Salse J."/>
            <person name="Munos S."/>
            <person name="Vincourt P."/>
            <person name="Rieseberg L.H."/>
            <person name="Langlade N.B."/>
        </authorList>
    </citation>
    <scope>NUCLEOTIDE SEQUENCE</scope>
    <source>
        <tissue evidence="3">Leaves</tissue>
    </source>
</reference>
<dbReference type="Pfam" id="PF23247">
    <property type="entry name" value="LRR_RPS2"/>
    <property type="match status" value="1"/>
</dbReference>
<organism evidence="3 4">
    <name type="scientific">Helianthus annuus</name>
    <name type="common">Common sunflower</name>
    <dbReference type="NCBI Taxonomy" id="4232"/>
    <lineage>
        <taxon>Eukaryota</taxon>
        <taxon>Viridiplantae</taxon>
        <taxon>Streptophyta</taxon>
        <taxon>Embryophyta</taxon>
        <taxon>Tracheophyta</taxon>
        <taxon>Spermatophyta</taxon>
        <taxon>Magnoliopsida</taxon>
        <taxon>eudicotyledons</taxon>
        <taxon>Gunneridae</taxon>
        <taxon>Pentapetalae</taxon>
        <taxon>asterids</taxon>
        <taxon>campanulids</taxon>
        <taxon>Asterales</taxon>
        <taxon>Asteraceae</taxon>
        <taxon>Asteroideae</taxon>
        <taxon>Heliantheae alliance</taxon>
        <taxon>Heliantheae</taxon>
        <taxon>Helianthus</taxon>
    </lineage>
</organism>
<comment type="caution">
    <text evidence="3">The sequence shown here is derived from an EMBL/GenBank/DDBJ whole genome shotgun (WGS) entry which is preliminary data.</text>
</comment>
<reference evidence="3" key="2">
    <citation type="submission" date="2020-06" db="EMBL/GenBank/DDBJ databases">
        <title>Helianthus annuus Genome sequencing and assembly Release 2.</title>
        <authorList>
            <person name="Gouzy J."/>
            <person name="Langlade N."/>
            <person name="Munos S."/>
        </authorList>
    </citation>
    <scope>NUCLEOTIDE SEQUENCE</scope>
    <source>
        <tissue evidence="3">Leaves</tissue>
    </source>
</reference>
<dbReference type="EMBL" id="MNCJ02000329">
    <property type="protein sequence ID" value="KAF5767104.1"/>
    <property type="molecule type" value="Genomic_DNA"/>
</dbReference>
<keyword evidence="1" id="KW-0611">Plant defense</keyword>
<evidence type="ECO:0000313" key="3">
    <source>
        <dbReference type="EMBL" id="KAF5767104.1"/>
    </source>
</evidence>
<dbReference type="InterPro" id="IPR057135">
    <property type="entry name" value="At4g27190-like_LRR"/>
</dbReference>
<feature type="domain" description="Disease resistance protein At4g27190-like leucine-rich repeats" evidence="2">
    <location>
        <begin position="14"/>
        <end position="142"/>
    </location>
</feature>
<dbReference type="PANTHER" id="PTHR33463">
    <property type="entry name" value="NB-ARC DOMAIN-CONTAINING PROTEIN-RELATED"/>
    <property type="match status" value="1"/>
</dbReference>
<accession>A0A9K3E6S5</accession>
<dbReference type="InterPro" id="IPR050905">
    <property type="entry name" value="Plant_NBS-LRR"/>
</dbReference>
<protein>
    <submittedName>
        <fullName evidence="3">Leucine-rich repeat domain superfamily</fullName>
    </submittedName>
</protein>
<gene>
    <name evidence="3" type="ORF">HanXRQr2_Chr14g0620451</name>
</gene>
<keyword evidence="4" id="KW-1185">Reference proteome</keyword>